<gene>
    <name evidence="8" type="ORF">GMBLW1_35440</name>
</gene>
<dbReference type="Gene3D" id="3.90.660.20">
    <property type="entry name" value="Protoporphyrinogen oxidase, mitochondrial, domain 2"/>
    <property type="match status" value="1"/>
</dbReference>
<dbReference type="AlphaFoldDB" id="A0A6C2YXR1"/>
<dbReference type="EC" id="1.3.3.15" evidence="6"/>
<feature type="domain" description="Amine oxidase" evidence="7">
    <location>
        <begin position="11"/>
        <end position="462"/>
    </location>
</feature>
<dbReference type="PANTHER" id="PTHR42923:SF3">
    <property type="entry name" value="PROTOPORPHYRINOGEN OXIDASE"/>
    <property type="match status" value="1"/>
</dbReference>
<protein>
    <recommendedName>
        <fullName evidence="6">Coproporphyrinogen III oxidase</fullName>
        <ecNumber evidence="6">1.3.3.15</ecNumber>
    </recommendedName>
</protein>
<dbReference type="EMBL" id="LR593887">
    <property type="protein sequence ID" value="VTS08654.1"/>
    <property type="molecule type" value="Genomic_DNA"/>
</dbReference>
<dbReference type="NCBIfam" id="TIGR00562">
    <property type="entry name" value="proto_IX_ox"/>
    <property type="match status" value="1"/>
</dbReference>
<accession>A0A6C2YXR1</accession>
<dbReference type="InterPro" id="IPR036188">
    <property type="entry name" value="FAD/NAD-bd_sf"/>
</dbReference>
<evidence type="ECO:0000313" key="9">
    <source>
        <dbReference type="Proteomes" id="UP000464378"/>
    </source>
</evidence>
<evidence type="ECO:0000313" key="8">
    <source>
        <dbReference type="EMBL" id="VIP05649.1"/>
    </source>
</evidence>
<dbReference type="SUPFAM" id="SSF51905">
    <property type="entry name" value="FAD/NAD(P)-binding domain"/>
    <property type="match status" value="1"/>
</dbReference>
<dbReference type="InParanoid" id="A0A6C2YXR1"/>
<comment type="subcellular location">
    <subcellularLocation>
        <location evidence="6">Cytoplasm</location>
    </subcellularLocation>
</comment>
<dbReference type="InterPro" id="IPR002937">
    <property type="entry name" value="Amino_oxidase"/>
</dbReference>
<evidence type="ECO:0000256" key="2">
    <source>
        <dbReference type="ARBA" id="ARBA00022630"/>
    </source>
</evidence>
<dbReference type="UniPathway" id="UPA00252"/>
<reference evidence="8" key="1">
    <citation type="submission" date="2019-04" db="EMBL/GenBank/DDBJ databases">
        <authorList>
            <consortium name="Science for Life Laboratories"/>
        </authorList>
    </citation>
    <scope>NUCLEOTIDE SEQUENCE</scope>
    <source>
        <strain evidence="8">MBLW1</strain>
    </source>
</reference>
<keyword evidence="2 6" id="KW-0285">Flavoprotein</keyword>
<evidence type="ECO:0000256" key="1">
    <source>
        <dbReference type="ARBA" id="ARBA00001974"/>
    </source>
</evidence>
<dbReference type="Pfam" id="PF01593">
    <property type="entry name" value="Amino_oxidase"/>
    <property type="match status" value="1"/>
</dbReference>
<dbReference type="InterPro" id="IPR004572">
    <property type="entry name" value="Protoporphyrinogen_oxidase"/>
</dbReference>
<dbReference type="PANTHER" id="PTHR42923">
    <property type="entry name" value="PROTOPORPHYRINOGEN OXIDASE"/>
    <property type="match status" value="1"/>
</dbReference>
<evidence type="ECO:0000256" key="6">
    <source>
        <dbReference type="RuleBase" id="RU364052"/>
    </source>
</evidence>
<dbReference type="EMBL" id="LR586016">
    <property type="protein sequence ID" value="VIP05649.1"/>
    <property type="molecule type" value="Genomic_DNA"/>
</dbReference>
<dbReference type="InterPro" id="IPR050464">
    <property type="entry name" value="Zeta_carotene_desat/Oxidored"/>
</dbReference>
<sequence>MARIVILGAGLSGLALAYRLQQRLPHAAITLIEPRNRPGGNIWTARQNGFQIEEGPNGFLDSKPSTMQLCRDLGLGDQLLAASEGSRKNRYVYLRDQLQKLPGGLMPFLRSPLMSWRGKLAFALEQFRKPPSPIPEDESIAAFATRRAGRESAEIFADALVTGIHGGDPELLSIRSCFPRLAQFEREFGSVIKGVFAAAKVRRKAAQARGETPQPQRMWSFRPGLRLLVETLHEQFRGTYVGGIGVRRIRRADPATSDGARWLIDGEGGEQWQADVVIPTCPAYISARLLADVDEPLAHELDSIAYTRIAVVALAYRRADVPRADLDGFGYIAPQRTRRDVLGVQWCSSIFPDRAPDGLVMWRALCGGWHRGEMLDWSNEQLLRAVHAEMTVAMGVTGEPVHHHIVRWPKAIPQYFIGHHQRVQRVEMRLVQLPGLFLGGNILYGVAMNDCTEQAELLAHRIADSLTPSAG</sequence>
<keyword evidence="6" id="KW-0963">Cytoplasm</keyword>
<comment type="similarity">
    <text evidence="6">Belongs to the protoporphyrinogen/coproporphyrinogen oxidase family. Coproporphyrinogen III oxidase subfamily.</text>
</comment>
<keyword evidence="9" id="KW-1185">Reference proteome</keyword>
<comment type="pathway">
    <text evidence="6">Porphyrin-containing compound metabolism; protoheme biosynthesis.</text>
</comment>
<comment type="function">
    <text evidence="6">Involved in coproporphyrin-dependent heme b biosynthesis. Catalyzes the oxidation of coproporphyrinogen III to coproporphyrin III.</text>
</comment>
<organism evidence="8">
    <name type="scientific">Tuwongella immobilis</name>
    <dbReference type="NCBI Taxonomy" id="692036"/>
    <lineage>
        <taxon>Bacteria</taxon>
        <taxon>Pseudomonadati</taxon>
        <taxon>Planctomycetota</taxon>
        <taxon>Planctomycetia</taxon>
        <taxon>Gemmatales</taxon>
        <taxon>Gemmataceae</taxon>
        <taxon>Tuwongella</taxon>
    </lineage>
</organism>
<evidence type="ECO:0000259" key="7">
    <source>
        <dbReference type="Pfam" id="PF01593"/>
    </source>
</evidence>
<comment type="cofactor">
    <cofactor evidence="1 6">
        <name>FAD</name>
        <dbReference type="ChEBI" id="CHEBI:57692"/>
    </cofactor>
</comment>
<dbReference type="Proteomes" id="UP000464378">
    <property type="component" value="Chromosome"/>
</dbReference>
<keyword evidence="5 6" id="KW-0350">Heme biosynthesis</keyword>
<keyword evidence="4 6" id="KW-0560">Oxidoreductase</keyword>
<dbReference type="GO" id="GO:0006783">
    <property type="term" value="P:heme biosynthetic process"/>
    <property type="evidence" value="ECO:0007669"/>
    <property type="project" value="UniProtKB-UniRule"/>
</dbReference>
<proteinExistence type="inferred from homology"/>
<dbReference type="Gene3D" id="1.10.3110.10">
    <property type="entry name" value="protoporphyrinogen ix oxidase, domain 3"/>
    <property type="match status" value="1"/>
</dbReference>
<dbReference type="KEGG" id="tim:GMBLW1_35440"/>
<dbReference type="RefSeq" id="WP_162660794.1">
    <property type="nucleotide sequence ID" value="NZ_LR593887.1"/>
</dbReference>
<keyword evidence="3 6" id="KW-0274">FAD</keyword>
<evidence type="ECO:0000256" key="5">
    <source>
        <dbReference type="ARBA" id="ARBA00023133"/>
    </source>
</evidence>
<name>A0A6C2YXR1_9BACT</name>
<dbReference type="SUPFAM" id="SSF54373">
    <property type="entry name" value="FAD-linked reductases, C-terminal domain"/>
    <property type="match status" value="1"/>
</dbReference>
<dbReference type="GO" id="GO:0004729">
    <property type="term" value="F:oxygen-dependent protoporphyrinogen oxidase activity"/>
    <property type="evidence" value="ECO:0007669"/>
    <property type="project" value="UniProtKB-UniRule"/>
</dbReference>
<dbReference type="Gene3D" id="3.50.50.60">
    <property type="entry name" value="FAD/NAD(P)-binding domain"/>
    <property type="match status" value="1"/>
</dbReference>
<evidence type="ECO:0000256" key="3">
    <source>
        <dbReference type="ARBA" id="ARBA00022827"/>
    </source>
</evidence>
<evidence type="ECO:0000256" key="4">
    <source>
        <dbReference type="ARBA" id="ARBA00023002"/>
    </source>
</evidence>
<comment type="catalytic activity">
    <reaction evidence="6">
        <text>coproporphyrinogen III + 3 O2 = coproporphyrin III + 3 H2O2</text>
        <dbReference type="Rhea" id="RHEA:43436"/>
        <dbReference type="ChEBI" id="CHEBI:15379"/>
        <dbReference type="ChEBI" id="CHEBI:16240"/>
        <dbReference type="ChEBI" id="CHEBI:57309"/>
        <dbReference type="ChEBI" id="CHEBI:131725"/>
        <dbReference type="EC" id="1.3.3.15"/>
    </reaction>
</comment>
<dbReference type="GO" id="GO:0005737">
    <property type="term" value="C:cytoplasm"/>
    <property type="evidence" value="ECO:0007669"/>
    <property type="project" value="UniProtKB-SubCell"/>
</dbReference>